<protein>
    <submittedName>
        <fullName evidence="3">Uncharacterized protein</fullName>
    </submittedName>
</protein>
<feature type="transmembrane region" description="Helical" evidence="2">
    <location>
        <begin position="735"/>
        <end position="754"/>
    </location>
</feature>
<feature type="region of interest" description="Disordered" evidence="1">
    <location>
        <begin position="400"/>
        <end position="430"/>
    </location>
</feature>
<dbReference type="InterPro" id="IPR036259">
    <property type="entry name" value="MFS_trans_sf"/>
</dbReference>
<feature type="transmembrane region" description="Helical" evidence="2">
    <location>
        <begin position="644"/>
        <end position="664"/>
    </location>
</feature>
<gene>
    <name evidence="3" type="ORF">BEMITA_LOCUS7497</name>
</gene>
<proteinExistence type="predicted"/>
<feature type="transmembrane region" description="Helical" evidence="2">
    <location>
        <begin position="334"/>
        <end position="357"/>
    </location>
</feature>
<feature type="transmembrane region" description="Helical" evidence="2">
    <location>
        <begin position="613"/>
        <end position="632"/>
    </location>
</feature>
<dbReference type="Pfam" id="PF07690">
    <property type="entry name" value="MFS_1"/>
    <property type="match status" value="2"/>
</dbReference>
<dbReference type="InterPro" id="IPR011701">
    <property type="entry name" value="MFS"/>
</dbReference>
<reference evidence="3" key="1">
    <citation type="submission" date="2021-12" db="EMBL/GenBank/DDBJ databases">
        <authorList>
            <person name="King R."/>
        </authorList>
    </citation>
    <scope>NUCLEOTIDE SEQUENCE</scope>
</reference>
<evidence type="ECO:0000313" key="4">
    <source>
        <dbReference type="Proteomes" id="UP001152759"/>
    </source>
</evidence>
<feature type="transmembrane region" description="Helical" evidence="2">
    <location>
        <begin position="570"/>
        <end position="593"/>
    </location>
</feature>
<keyword evidence="2" id="KW-0472">Membrane</keyword>
<accession>A0A9P0ACD1</accession>
<dbReference type="CDD" id="cd17352">
    <property type="entry name" value="MFS_MCT_SLC16"/>
    <property type="match status" value="1"/>
</dbReference>
<keyword evidence="4" id="KW-1185">Reference proteome</keyword>
<feature type="transmembrane region" description="Helical" evidence="2">
    <location>
        <begin position="276"/>
        <end position="294"/>
    </location>
</feature>
<evidence type="ECO:0000256" key="2">
    <source>
        <dbReference type="SAM" id="Phobius"/>
    </source>
</evidence>
<dbReference type="Proteomes" id="UP001152759">
    <property type="component" value="Chromosome 4"/>
</dbReference>
<feature type="transmembrane region" description="Helical" evidence="2">
    <location>
        <begin position="363"/>
        <end position="384"/>
    </location>
</feature>
<feature type="transmembrane region" description="Helical" evidence="2">
    <location>
        <begin position="300"/>
        <end position="322"/>
    </location>
</feature>
<dbReference type="Gene3D" id="1.20.1250.20">
    <property type="entry name" value="MFS general substrate transporter like domains"/>
    <property type="match status" value="2"/>
</dbReference>
<keyword evidence="2" id="KW-1133">Transmembrane helix</keyword>
<dbReference type="AlphaFoldDB" id="A0A9P0ACD1"/>
<dbReference type="EMBL" id="OU963865">
    <property type="protein sequence ID" value="CAH0388590.1"/>
    <property type="molecule type" value="Genomic_DNA"/>
</dbReference>
<sequence>MVTSVQKEKPKAIIDESKMKYPTTAATIYNKYRKTSKPAHAAILFAMDTVLDITGKNPNLTVLSEKWRDVADNFRDEFPLWRSYAASIQGLLRRYIPRIPQKTFEALFGDLPCLIRSDIMSLELSDDESAQIFIPFLYCSAHGRLRTPDGYTLTSAMGLKYIARCWHLAHETRKHRPGFGNHKNNRTEDVEELYTGDPDASGAWDLGNMLNTFFEIQVGDAAPDGAELMDDEYDEEVVIATAAFLEFGIHIAEAVFNEEEPCPLASYLSSKYSYRAVALLGGLIASLGIILSSFATTVTHLVLCFGVMLGAGAGLSFPPGIFITTSYFVKYRGFANGIAISGSALGSMFLPAFIGYLLNNYGYRGAVLIIGGLTLNVLVGAMFYHPVEMHMKKVYVDKSKRKEEEKDSKAEQQPSNDTTDTKLETITDQSSSNGSISALVKELNLSPPTEIISNGLEHVRSGVYDGLPIQKFGSTGQVFRKISVNSKNPSVVYYVPSSRGKRKISTVSSSSLQYVSTAFHGSTLVGLNPEYSSKSKRSQGWTVLDCCKPKKPAPTKPPAKKKTSTLKDDYLALLRDPIFIIILISNGSNAIGYTNFTLLLPKYAVDLGYSKSHAAYLLSVIAALDLIGRVGGAALSDWLKVSRIVYFTGGLLVSGISLFILPLIPSYEAMAFVCAIFGLASGTYVGITAVVMVDLLGLERLSRSYGITLFVNGVLQLFGTPICNVFYEYLDSNKILFHVLGLSLIFGASAWLYYPFVKPKQTDD</sequence>
<keyword evidence="2" id="KW-0812">Transmembrane</keyword>
<evidence type="ECO:0000313" key="3">
    <source>
        <dbReference type="EMBL" id="CAH0388590.1"/>
    </source>
</evidence>
<name>A0A9P0ACD1_BEMTA</name>
<evidence type="ECO:0000256" key="1">
    <source>
        <dbReference type="SAM" id="MobiDB-lite"/>
    </source>
</evidence>
<feature type="compositionally biased region" description="Basic and acidic residues" evidence="1">
    <location>
        <begin position="400"/>
        <end position="410"/>
    </location>
</feature>
<dbReference type="PANTHER" id="PTHR11360">
    <property type="entry name" value="MONOCARBOXYLATE TRANSPORTER"/>
    <property type="match status" value="1"/>
</dbReference>
<feature type="transmembrane region" description="Helical" evidence="2">
    <location>
        <begin position="670"/>
        <end position="693"/>
    </location>
</feature>
<dbReference type="SUPFAM" id="SSF103473">
    <property type="entry name" value="MFS general substrate transporter"/>
    <property type="match status" value="1"/>
</dbReference>
<organism evidence="3 4">
    <name type="scientific">Bemisia tabaci</name>
    <name type="common">Sweetpotato whitefly</name>
    <name type="synonym">Aleurodes tabaci</name>
    <dbReference type="NCBI Taxonomy" id="7038"/>
    <lineage>
        <taxon>Eukaryota</taxon>
        <taxon>Metazoa</taxon>
        <taxon>Ecdysozoa</taxon>
        <taxon>Arthropoda</taxon>
        <taxon>Hexapoda</taxon>
        <taxon>Insecta</taxon>
        <taxon>Pterygota</taxon>
        <taxon>Neoptera</taxon>
        <taxon>Paraneoptera</taxon>
        <taxon>Hemiptera</taxon>
        <taxon>Sternorrhyncha</taxon>
        <taxon>Aleyrodoidea</taxon>
        <taxon>Aleyrodidae</taxon>
        <taxon>Aleyrodinae</taxon>
        <taxon>Bemisia</taxon>
    </lineage>
</organism>
<dbReference type="InterPro" id="IPR050327">
    <property type="entry name" value="Proton-linked_MCT"/>
</dbReference>
<dbReference type="PANTHER" id="PTHR11360:SF293">
    <property type="entry name" value="HERMES, ISOFORM A"/>
    <property type="match status" value="1"/>
</dbReference>
<feature type="transmembrane region" description="Helical" evidence="2">
    <location>
        <begin position="705"/>
        <end position="729"/>
    </location>
</feature>
<dbReference type="GO" id="GO:0008028">
    <property type="term" value="F:monocarboxylic acid transmembrane transporter activity"/>
    <property type="evidence" value="ECO:0007669"/>
    <property type="project" value="TreeGrafter"/>
</dbReference>